<dbReference type="PANTHER" id="PTHR43433:SF5">
    <property type="entry name" value="AB HYDROLASE-1 DOMAIN-CONTAINING PROTEIN"/>
    <property type="match status" value="1"/>
</dbReference>
<dbReference type="InterPro" id="IPR029058">
    <property type="entry name" value="AB_hydrolase_fold"/>
</dbReference>
<accession>A0ABW0R050</accession>
<dbReference type="Proteomes" id="UP001596108">
    <property type="component" value="Unassembled WGS sequence"/>
</dbReference>
<evidence type="ECO:0000313" key="3">
    <source>
        <dbReference type="Proteomes" id="UP001596108"/>
    </source>
</evidence>
<name>A0ABW0R050_9BACL</name>
<keyword evidence="2" id="KW-0378">Hydrolase</keyword>
<reference evidence="3" key="1">
    <citation type="journal article" date="2019" name="Int. J. Syst. Evol. Microbiol.">
        <title>The Global Catalogue of Microorganisms (GCM) 10K type strain sequencing project: providing services to taxonomists for standard genome sequencing and annotation.</title>
        <authorList>
            <consortium name="The Broad Institute Genomics Platform"/>
            <consortium name="The Broad Institute Genome Sequencing Center for Infectious Disease"/>
            <person name="Wu L."/>
            <person name="Ma J."/>
        </authorList>
    </citation>
    <scope>NUCLEOTIDE SEQUENCE [LARGE SCALE GENOMIC DNA]</scope>
    <source>
        <strain evidence="3">CGMCC 1.18578</strain>
    </source>
</reference>
<dbReference type="Gene3D" id="3.40.50.1820">
    <property type="entry name" value="alpha/beta hydrolase"/>
    <property type="match status" value="1"/>
</dbReference>
<comment type="caution">
    <text evidence="2">The sequence shown here is derived from an EMBL/GenBank/DDBJ whole genome shotgun (WGS) entry which is preliminary data.</text>
</comment>
<dbReference type="PRINTS" id="PR00111">
    <property type="entry name" value="ABHYDROLASE"/>
</dbReference>
<feature type="domain" description="AB hydrolase-1" evidence="1">
    <location>
        <begin position="31"/>
        <end position="126"/>
    </location>
</feature>
<dbReference type="PANTHER" id="PTHR43433">
    <property type="entry name" value="HYDROLASE, ALPHA/BETA FOLD FAMILY PROTEIN"/>
    <property type="match status" value="1"/>
</dbReference>
<dbReference type="SUPFAM" id="SSF53474">
    <property type="entry name" value="alpha/beta-Hydrolases"/>
    <property type="match status" value="1"/>
</dbReference>
<gene>
    <name evidence="2" type="ORF">ACFPQ4_09520</name>
</gene>
<proteinExistence type="predicted"/>
<dbReference type="EMBL" id="JBHSNC010000027">
    <property type="protein sequence ID" value="MFC5529687.1"/>
    <property type="molecule type" value="Genomic_DNA"/>
</dbReference>
<protein>
    <submittedName>
        <fullName evidence="2">Alpha/beta fold hydrolase</fullName>
    </submittedName>
</protein>
<dbReference type="RefSeq" id="WP_378111584.1">
    <property type="nucleotide sequence ID" value="NZ_JBHSNC010000027.1"/>
</dbReference>
<dbReference type="InterPro" id="IPR050471">
    <property type="entry name" value="AB_hydrolase"/>
</dbReference>
<dbReference type="InterPro" id="IPR000073">
    <property type="entry name" value="AB_hydrolase_1"/>
</dbReference>
<organism evidence="2 3">
    <name type="scientific">Cohnella yongneupensis</name>
    <dbReference type="NCBI Taxonomy" id="425006"/>
    <lineage>
        <taxon>Bacteria</taxon>
        <taxon>Bacillati</taxon>
        <taxon>Bacillota</taxon>
        <taxon>Bacilli</taxon>
        <taxon>Bacillales</taxon>
        <taxon>Paenibacillaceae</taxon>
        <taxon>Cohnella</taxon>
    </lineage>
</organism>
<sequence length="265" mass="29753">MNKAFVNGVHIGYESIGEGFPLIAITGKDANRDWWSPAIKAGLSDKRRLILLDNRGTGQSDAPEEAYSIADMAKDVVGLMDTLGIEQAHVLGQSMGGMIAQEIAIEYPERVAKLILCSTTCGVTRTLPTFRMLKWMSRKTTAFSPQDTLDMLYPEPYIRENPDIIAASVERMQRSPPARRTMDIHKQASRSFDSFKRLGKITSPTLIIHGMKDWVFRPAHAKMVNRRITDSRLLLYANAGHGVLTQEYRKVLAEIGRFIDEKDDN</sequence>
<dbReference type="Pfam" id="PF00561">
    <property type="entry name" value="Abhydrolase_1"/>
    <property type="match status" value="2"/>
</dbReference>
<keyword evidence="3" id="KW-1185">Reference proteome</keyword>
<dbReference type="GO" id="GO:0016787">
    <property type="term" value="F:hydrolase activity"/>
    <property type="evidence" value="ECO:0007669"/>
    <property type="project" value="UniProtKB-KW"/>
</dbReference>
<evidence type="ECO:0000259" key="1">
    <source>
        <dbReference type="Pfam" id="PF00561"/>
    </source>
</evidence>
<evidence type="ECO:0000313" key="2">
    <source>
        <dbReference type="EMBL" id="MFC5529687.1"/>
    </source>
</evidence>
<feature type="domain" description="AB hydrolase-1" evidence="1">
    <location>
        <begin position="192"/>
        <end position="244"/>
    </location>
</feature>